<protein>
    <submittedName>
        <fullName evidence="1">Uncharacterized protein</fullName>
    </submittedName>
</protein>
<name>A0A0K2UCI8_LEPSM</name>
<dbReference type="EMBL" id="HACA01018592">
    <property type="protein sequence ID" value="CDW35953.1"/>
    <property type="molecule type" value="Transcribed_RNA"/>
</dbReference>
<sequence>MKAIRVAHGRKLLNNLKSHSNRISFHLDEKQWTVHRSTTFRTTNG</sequence>
<accession>A0A0K2UCI8</accession>
<evidence type="ECO:0000313" key="1">
    <source>
        <dbReference type="EMBL" id="CDW35953.1"/>
    </source>
</evidence>
<proteinExistence type="predicted"/>
<reference evidence="1" key="1">
    <citation type="submission" date="2014-05" db="EMBL/GenBank/DDBJ databases">
        <authorList>
            <person name="Chronopoulou M."/>
        </authorList>
    </citation>
    <scope>NUCLEOTIDE SEQUENCE</scope>
    <source>
        <tissue evidence="1">Whole organism</tissue>
    </source>
</reference>
<dbReference type="AlphaFoldDB" id="A0A0K2UCI8"/>
<organism evidence="1">
    <name type="scientific">Lepeophtheirus salmonis</name>
    <name type="common">Salmon louse</name>
    <name type="synonym">Caligus salmonis</name>
    <dbReference type="NCBI Taxonomy" id="72036"/>
    <lineage>
        <taxon>Eukaryota</taxon>
        <taxon>Metazoa</taxon>
        <taxon>Ecdysozoa</taxon>
        <taxon>Arthropoda</taxon>
        <taxon>Crustacea</taxon>
        <taxon>Multicrustacea</taxon>
        <taxon>Hexanauplia</taxon>
        <taxon>Copepoda</taxon>
        <taxon>Siphonostomatoida</taxon>
        <taxon>Caligidae</taxon>
        <taxon>Lepeophtheirus</taxon>
    </lineage>
</organism>